<dbReference type="InParanoid" id="A0A1S0TER8"/>
<proteinExistence type="predicted"/>
<dbReference type="OrthoDB" id="10253954at2759"/>
<name>A0A1S0TER8_LOALO</name>
<dbReference type="EMBL" id="JH715115">
    <property type="protein sequence ID" value="EFO12652.1"/>
    <property type="molecule type" value="Genomic_DNA"/>
</dbReference>
<organism evidence="1">
    <name type="scientific">Loa loa</name>
    <name type="common">Eye worm</name>
    <name type="synonym">Filaria loa</name>
    <dbReference type="NCBI Taxonomy" id="7209"/>
    <lineage>
        <taxon>Eukaryota</taxon>
        <taxon>Metazoa</taxon>
        <taxon>Ecdysozoa</taxon>
        <taxon>Nematoda</taxon>
        <taxon>Chromadorea</taxon>
        <taxon>Rhabditida</taxon>
        <taxon>Spirurina</taxon>
        <taxon>Spiruromorpha</taxon>
        <taxon>Filarioidea</taxon>
        <taxon>Onchocercidae</taxon>
        <taxon>Loa</taxon>
    </lineage>
</organism>
<gene>
    <name evidence="1" type="ORF">LOAG_15881</name>
</gene>
<protein>
    <submittedName>
        <fullName evidence="1">Uncharacterized protein</fullName>
    </submittedName>
</protein>
<reference evidence="1" key="1">
    <citation type="submission" date="2012-04" db="EMBL/GenBank/DDBJ databases">
        <title>The Genome Sequence of Loa loa.</title>
        <authorList>
            <consortium name="The Broad Institute Genome Sequencing Platform"/>
            <consortium name="Broad Institute Genome Sequencing Center for Infectious Disease"/>
            <person name="Nutman T.B."/>
            <person name="Fink D.L."/>
            <person name="Russ C."/>
            <person name="Young S."/>
            <person name="Zeng Q."/>
            <person name="Gargeya S."/>
            <person name="Alvarado L."/>
            <person name="Berlin A."/>
            <person name="Chapman S.B."/>
            <person name="Chen Z."/>
            <person name="Freedman E."/>
            <person name="Gellesch M."/>
            <person name="Goldberg J."/>
            <person name="Griggs A."/>
            <person name="Gujja S."/>
            <person name="Heilman E.R."/>
            <person name="Heiman D."/>
            <person name="Howarth C."/>
            <person name="Mehta T."/>
            <person name="Neiman D."/>
            <person name="Pearson M."/>
            <person name="Roberts A."/>
            <person name="Saif S."/>
            <person name="Shea T."/>
            <person name="Shenoy N."/>
            <person name="Sisk P."/>
            <person name="Stolte C."/>
            <person name="Sykes S."/>
            <person name="White J."/>
            <person name="Yandava C."/>
            <person name="Haas B."/>
            <person name="Henn M.R."/>
            <person name="Nusbaum C."/>
            <person name="Birren B."/>
        </authorList>
    </citation>
    <scope>NUCLEOTIDE SEQUENCE [LARGE SCALE GENOMIC DNA]</scope>
</reference>
<dbReference type="AlphaFoldDB" id="A0A1S0TER8"/>
<evidence type="ECO:0000313" key="1">
    <source>
        <dbReference type="EMBL" id="EFO12652.1"/>
    </source>
</evidence>
<dbReference type="RefSeq" id="XP_003151417.1">
    <property type="nucleotide sequence ID" value="XM_003151369.1"/>
</dbReference>
<dbReference type="CTD" id="9953376"/>
<accession>A0A1S0TER8</accession>
<dbReference type="GeneID" id="9953376"/>
<sequence>MESQCLKPAEGLQSDAMVEQMDMFDTIDKKNDDKNDYIENYEEFIYSDDSD</sequence>
<dbReference type="KEGG" id="loa:LOAG_15881"/>